<dbReference type="PIRSF" id="PIRSF004846">
    <property type="entry name" value="ModA"/>
    <property type="match status" value="1"/>
</dbReference>
<dbReference type="KEGG" id="glo:Glov_1547"/>
<keyword evidence="2 4" id="KW-0479">Metal-binding</keyword>
<evidence type="ECO:0000256" key="5">
    <source>
        <dbReference type="SAM" id="SignalP"/>
    </source>
</evidence>
<dbReference type="GO" id="GO:0030973">
    <property type="term" value="F:molybdate ion binding"/>
    <property type="evidence" value="ECO:0007669"/>
    <property type="project" value="TreeGrafter"/>
</dbReference>
<feature type="chain" id="PRO_5002787628" evidence="5">
    <location>
        <begin position="29"/>
        <end position="266"/>
    </location>
</feature>
<proteinExistence type="inferred from homology"/>
<evidence type="ECO:0000313" key="6">
    <source>
        <dbReference type="EMBL" id="ACD95263.1"/>
    </source>
</evidence>
<protein>
    <submittedName>
        <fullName evidence="6">Extracellular solute-binding protein family 1</fullName>
    </submittedName>
</protein>
<reference evidence="6 7" key="1">
    <citation type="submission" date="2008-05" db="EMBL/GenBank/DDBJ databases">
        <title>Complete sequence of chromosome of Geobacter lovleyi SZ.</title>
        <authorList>
            <consortium name="US DOE Joint Genome Institute"/>
            <person name="Lucas S."/>
            <person name="Copeland A."/>
            <person name="Lapidus A."/>
            <person name="Glavina del Rio T."/>
            <person name="Dalin E."/>
            <person name="Tice H."/>
            <person name="Bruce D."/>
            <person name="Goodwin L."/>
            <person name="Pitluck S."/>
            <person name="Chertkov O."/>
            <person name="Meincke L."/>
            <person name="Brettin T."/>
            <person name="Detter J.C."/>
            <person name="Han C."/>
            <person name="Tapia R."/>
            <person name="Kuske C.R."/>
            <person name="Schmutz J."/>
            <person name="Larimer F."/>
            <person name="Land M."/>
            <person name="Hauser L."/>
            <person name="Kyrpides N."/>
            <person name="Mikhailova N."/>
            <person name="Sung Y."/>
            <person name="Fletcher K.E."/>
            <person name="Ritalahti K.M."/>
            <person name="Loeffler F.E."/>
            <person name="Richardson P."/>
        </authorList>
    </citation>
    <scope>NUCLEOTIDE SEQUENCE [LARGE SCALE GENOMIC DNA]</scope>
    <source>
        <strain evidence="7">ATCC BAA-1151 / DSM 17278 / SZ</strain>
    </source>
</reference>
<keyword evidence="3 5" id="KW-0732">Signal</keyword>
<feature type="binding site" evidence="4">
    <location>
        <position position="69"/>
    </location>
    <ligand>
        <name>molybdate</name>
        <dbReference type="ChEBI" id="CHEBI:36264"/>
    </ligand>
</feature>
<dbReference type="AlphaFoldDB" id="B3E8Z5"/>
<dbReference type="PANTHER" id="PTHR30632">
    <property type="entry name" value="MOLYBDATE-BINDING PERIPLASMIC PROTEIN"/>
    <property type="match status" value="1"/>
</dbReference>
<dbReference type="RefSeq" id="WP_012469605.1">
    <property type="nucleotide sequence ID" value="NC_010814.1"/>
</dbReference>
<dbReference type="Gene3D" id="3.40.190.10">
    <property type="entry name" value="Periplasmic binding protein-like II"/>
    <property type="match status" value="2"/>
</dbReference>
<dbReference type="eggNOG" id="COG0725">
    <property type="taxonomic scope" value="Bacteria"/>
</dbReference>
<evidence type="ECO:0000313" key="7">
    <source>
        <dbReference type="Proteomes" id="UP000002420"/>
    </source>
</evidence>
<dbReference type="Pfam" id="PF13531">
    <property type="entry name" value="SBP_bac_11"/>
    <property type="match status" value="1"/>
</dbReference>
<keyword evidence="4" id="KW-0500">Molybdenum</keyword>
<keyword evidence="7" id="KW-1185">Reference proteome</keyword>
<dbReference type="PANTHER" id="PTHR30632:SF0">
    <property type="entry name" value="SULFATE-BINDING PROTEIN"/>
    <property type="match status" value="1"/>
</dbReference>
<evidence type="ECO:0000256" key="3">
    <source>
        <dbReference type="ARBA" id="ARBA00022729"/>
    </source>
</evidence>
<feature type="signal peptide" evidence="5">
    <location>
        <begin position="1"/>
        <end position="28"/>
    </location>
</feature>
<dbReference type="OrthoDB" id="9786399at2"/>
<evidence type="ECO:0000256" key="1">
    <source>
        <dbReference type="ARBA" id="ARBA00009175"/>
    </source>
</evidence>
<dbReference type="GO" id="GO:0046872">
    <property type="term" value="F:metal ion binding"/>
    <property type="evidence" value="ECO:0007669"/>
    <property type="project" value="UniProtKB-KW"/>
</dbReference>
<dbReference type="STRING" id="398767.Glov_1547"/>
<dbReference type="EMBL" id="CP001089">
    <property type="protein sequence ID" value="ACD95263.1"/>
    <property type="molecule type" value="Genomic_DNA"/>
</dbReference>
<name>B3E8Z5_TRIL1</name>
<dbReference type="InterPro" id="IPR050682">
    <property type="entry name" value="ModA/WtpA"/>
</dbReference>
<evidence type="ECO:0000256" key="2">
    <source>
        <dbReference type="ARBA" id="ARBA00022723"/>
    </source>
</evidence>
<accession>B3E8Z5</accession>
<dbReference type="HOGENOM" id="CLU_065520_2_0_7"/>
<dbReference type="SUPFAM" id="SSF53850">
    <property type="entry name" value="Periplasmic binding protein-like II"/>
    <property type="match status" value="1"/>
</dbReference>
<organism evidence="6 7">
    <name type="scientific">Trichlorobacter lovleyi (strain ATCC BAA-1151 / DSM 17278 / SZ)</name>
    <name type="common">Geobacter lovleyi</name>
    <dbReference type="NCBI Taxonomy" id="398767"/>
    <lineage>
        <taxon>Bacteria</taxon>
        <taxon>Pseudomonadati</taxon>
        <taxon>Thermodesulfobacteriota</taxon>
        <taxon>Desulfuromonadia</taxon>
        <taxon>Geobacterales</taxon>
        <taxon>Geobacteraceae</taxon>
        <taxon>Trichlorobacter</taxon>
    </lineage>
</organism>
<comment type="similarity">
    <text evidence="1">Belongs to the bacterial solute-binding protein ModA family.</text>
</comment>
<evidence type="ECO:0000256" key="4">
    <source>
        <dbReference type="PIRSR" id="PIRSR004846-1"/>
    </source>
</evidence>
<dbReference type="GO" id="GO:0015689">
    <property type="term" value="P:molybdate ion transport"/>
    <property type="evidence" value="ECO:0007669"/>
    <property type="project" value="InterPro"/>
</dbReference>
<dbReference type="Proteomes" id="UP000002420">
    <property type="component" value="Chromosome"/>
</dbReference>
<dbReference type="InterPro" id="IPR005950">
    <property type="entry name" value="ModA"/>
</dbReference>
<sequence length="266" mass="28885">MSIRSCCIRPLLLLLLLVSAQAPATVFAAPSGNNLLIYCGITMVRPVTDIARLFEKQEKISIAVAQGGSEDLYQSAKKSQQGDLYLPGEPVFRIRHQSEGLLGEYRGLGFNQMALMVQKGNPKKVKPDLKELLRKDLSVVLGSSESGSVGVEARRILTQAGLYPKVAAKVVQMLPDSRSIMAAMRRGDADVTMSWRATGYFPDNAASVDVLDLPPAVAPPQELQLTLLTFSKNPVMARKFMAFAAGPQGQAIFRRYGFITAVKSGQ</sequence>
<gene>
    <name evidence="6" type="ordered locus">Glov_1547</name>
</gene>